<name>A0ABX4WWG6_VIBVL</name>
<organism evidence="1 2">
    <name type="scientific">Vibrio vulnificus</name>
    <dbReference type="NCBI Taxonomy" id="672"/>
    <lineage>
        <taxon>Bacteria</taxon>
        <taxon>Pseudomonadati</taxon>
        <taxon>Pseudomonadota</taxon>
        <taxon>Gammaproteobacteria</taxon>
        <taxon>Vibrionales</taxon>
        <taxon>Vibrionaceae</taxon>
        <taxon>Vibrio</taxon>
    </lineage>
</organism>
<dbReference type="Proteomes" id="UP000054370">
    <property type="component" value="Unassembled WGS sequence"/>
</dbReference>
<evidence type="ECO:0000313" key="2">
    <source>
        <dbReference type="Proteomes" id="UP000054370"/>
    </source>
</evidence>
<protein>
    <submittedName>
        <fullName evidence="1">DUF3265 domain-containing protein</fullName>
    </submittedName>
</protein>
<gene>
    <name evidence="1" type="ORF">AL548_016915</name>
</gene>
<proteinExistence type="predicted"/>
<comment type="caution">
    <text evidence="1">The sequence shown here is derived from an EMBL/GenBank/DDBJ whole genome shotgun (WGS) entry which is preliminary data.</text>
</comment>
<reference evidence="1" key="1">
    <citation type="submission" date="2017-12" db="EMBL/GenBank/DDBJ databases">
        <title>FDA dAtabase for Regulatory Grade micrObial Sequences (FDA-ARGOS): Supporting development and validation of Infectious Disease Dx tests.</title>
        <authorList>
            <person name="Hoffmann M."/>
            <person name="Allard M."/>
            <person name="Evans P."/>
            <person name="Brown E."/>
            <person name="Tallon L.J."/>
            <person name="Sadzewicz L."/>
            <person name="Sengamalay N."/>
            <person name="Ott S."/>
            <person name="Godinez A."/>
            <person name="Nagaraj S."/>
            <person name="Vavikolanu K."/>
            <person name="Aluvathingal J."/>
            <person name="Nadendla S."/>
            <person name="Hobson J."/>
            <person name="Sichtig H."/>
        </authorList>
    </citation>
    <scope>NUCLEOTIDE SEQUENCE [LARGE SCALE GENOMIC DNA]</scope>
    <source>
        <strain evidence="1">FDAARGOS_118</strain>
    </source>
</reference>
<sequence length="29" mass="3081">MAFLACGDFCGESGVRKLGLCGIHPLTQR</sequence>
<keyword evidence="2" id="KW-1185">Reference proteome</keyword>
<dbReference type="EMBL" id="LOSH02000004">
    <property type="protein sequence ID" value="PNM67777.1"/>
    <property type="molecule type" value="Genomic_DNA"/>
</dbReference>
<evidence type="ECO:0000313" key="1">
    <source>
        <dbReference type="EMBL" id="PNM67777.1"/>
    </source>
</evidence>
<accession>A0ABX4WWG6</accession>